<feature type="domain" description="TIR" evidence="13">
    <location>
        <begin position="1216"/>
        <end position="1368"/>
    </location>
</feature>
<keyword evidence="5" id="KW-0677">Repeat</keyword>
<evidence type="ECO:0000256" key="12">
    <source>
        <dbReference type="SAM" id="MobiDB-lite"/>
    </source>
</evidence>
<evidence type="ECO:0000256" key="10">
    <source>
        <dbReference type="ARBA" id="ARBA00047899"/>
    </source>
</evidence>
<dbReference type="InterPro" id="IPR001611">
    <property type="entry name" value="Leu-rich_rpt"/>
</dbReference>
<dbReference type="Gene3D" id="3.30.310.200">
    <property type="match status" value="1"/>
</dbReference>
<comment type="caution">
    <text evidence="16">The sequence shown here is derived from an EMBL/GenBank/DDBJ whole genome shotgun (WGS) entry which is preliminary data.</text>
</comment>
<feature type="compositionally biased region" description="Acidic residues" evidence="12">
    <location>
        <begin position="1450"/>
        <end position="1460"/>
    </location>
</feature>
<dbReference type="InterPro" id="IPR002048">
    <property type="entry name" value="EF_hand_dom"/>
</dbReference>
<dbReference type="InterPro" id="IPR032675">
    <property type="entry name" value="LRR_dom_sf"/>
</dbReference>
<dbReference type="PROSITE" id="PS00018">
    <property type="entry name" value="EF_HAND_1"/>
    <property type="match status" value="1"/>
</dbReference>
<dbReference type="Gene3D" id="1.10.10.10">
    <property type="entry name" value="Winged helix-like DNA-binding domain superfamily/Winged helix DNA-binding domain"/>
    <property type="match status" value="1"/>
</dbReference>
<feature type="compositionally biased region" description="Basic and acidic residues" evidence="12">
    <location>
        <begin position="1595"/>
        <end position="1615"/>
    </location>
</feature>
<keyword evidence="4" id="KW-0808">Transferase</keyword>
<dbReference type="InterPro" id="IPR018247">
    <property type="entry name" value="EF_Hand_1_Ca_BS"/>
</dbReference>
<evidence type="ECO:0000259" key="14">
    <source>
        <dbReference type="PROSITE" id="PS50222"/>
    </source>
</evidence>
<evidence type="ECO:0000256" key="11">
    <source>
        <dbReference type="ARBA" id="ARBA00048679"/>
    </source>
</evidence>
<evidence type="ECO:0000256" key="5">
    <source>
        <dbReference type="ARBA" id="ARBA00022737"/>
    </source>
</evidence>
<dbReference type="Pfam" id="PF13676">
    <property type="entry name" value="TIR_2"/>
    <property type="match status" value="1"/>
</dbReference>
<dbReference type="InterPro" id="IPR020859">
    <property type="entry name" value="ROC"/>
</dbReference>
<dbReference type="EC" id="2.7.11.1" evidence="2"/>
<dbReference type="PROSITE" id="PS51450">
    <property type="entry name" value="LRR"/>
    <property type="match status" value="1"/>
</dbReference>
<dbReference type="Proteomes" id="UP001186944">
    <property type="component" value="Unassembled WGS sequence"/>
</dbReference>
<evidence type="ECO:0000259" key="13">
    <source>
        <dbReference type="PROSITE" id="PS50104"/>
    </source>
</evidence>
<dbReference type="Gene3D" id="3.80.10.10">
    <property type="entry name" value="Ribonuclease Inhibitor"/>
    <property type="match status" value="2"/>
</dbReference>
<dbReference type="EMBL" id="VSWD01000007">
    <property type="protein sequence ID" value="KAK3098126.1"/>
    <property type="molecule type" value="Genomic_DNA"/>
</dbReference>
<dbReference type="GO" id="GO:0004674">
    <property type="term" value="F:protein serine/threonine kinase activity"/>
    <property type="evidence" value="ECO:0007669"/>
    <property type="project" value="UniProtKB-KW"/>
</dbReference>
<feature type="compositionally biased region" description="Polar residues" evidence="12">
    <location>
        <begin position="1668"/>
        <end position="1678"/>
    </location>
</feature>
<evidence type="ECO:0000259" key="15">
    <source>
        <dbReference type="PROSITE" id="PS51424"/>
    </source>
</evidence>
<evidence type="ECO:0000256" key="4">
    <source>
        <dbReference type="ARBA" id="ARBA00022679"/>
    </source>
</evidence>
<dbReference type="Pfam" id="PF25497">
    <property type="entry name" value="COR-B"/>
    <property type="match status" value="1"/>
</dbReference>
<keyword evidence="17" id="KW-1185">Reference proteome</keyword>
<dbReference type="PROSITE" id="PS50222">
    <property type="entry name" value="EF_HAND_2"/>
    <property type="match status" value="1"/>
</dbReference>
<comment type="catalytic activity">
    <reaction evidence="11">
        <text>L-seryl-[protein] + ATP = O-phospho-L-seryl-[protein] + ADP + H(+)</text>
        <dbReference type="Rhea" id="RHEA:17989"/>
        <dbReference type="Rhea" id="RHEA-COMP:9863"/>
        <dbReference type="Rhea" id="RHEA-COMP:11604"/>
        <dbReference type="ChEBI" id="CHEBI:15378"/>
        <dbReference type="ChEBI" id="CHEBI:29999"/>
        <dbReference type="ChEBI" id="CHEBI:30616"/>
        <dbReference type="ChEBI" id="CHEBI:83421"/>
        <dbReference type="ChEBI" id="CHEBI:456216"/>
        <dbReference type="EC" id="2.7.11.1"/>
    </reaction>
</comment>
<feature type="domain" description="EF-hand" evidence="14">
    <location>
        <begin position="414"/>
        <end position="449"/>
    </location>
</feature>
<feature type="region of interest" description="Disordered" evidence="12">
    <location>
        <begin position="1659"/>
        <end position="1678"/>
    </location>
</feature>
<accession>A0AA88Y5N4</accession>
<dbReference type="PRINTS" id="PR00449">
    <property type="entry name" value="RASTRNSFRMNG"/>
</dbReference>
<evidence type="ECO:0000256" key="9">
    <source>
        <dbReference type="ARBA" id="ARBA00023134"/>
    </source>
</evidence>
<comment type="catalytic activity">
    <reaction evidence="10">
        <text>L-threonyl-[protein] + ATP = O-phospho-L-threonyl-[protein] + ADP + H(+)</text>
        <dbReference type="Rhea" id="RHEA:46608"/>
        <dbReference type="Rhea" id="RHEA-COMP:11060"/>
        <dbReference type="Rhea" id="RHEA-COMP:11605"/>
        <dbReference type="ChEBI" id="CHEBI:15378"/>
        <dbReference type="ChEBI" id="CHEBI:30013"/>
        <dbReference type="ChEBI" id="CHEBI:30616"/>
        <dbReference type="ChEBI" id="CHEBI:61977"/>
        <dbReference type="ChEBI" id="CHEBI:456216"/>
        <dbReference type="EC" id="2.7.11.1"/>
    </reaction>
</comment>
<keyword evidence="8" id="KW-0067">ATP-binding</keyword>
<organism evidence="16 17">
    <name type="scientific">Pinctada imbricata</name>
    <name type="common">Atlantic pearl-oyster</name>
    <name type="synonym">Pinctada martensii</name>
    <dbReference type="NCBI Taxonomy" id="66713"/>
    <lineage>
        <taxon>Eukaryota</taxon>
        <taxon>Metazoa</taxon>
        <taxon>Spiralia</taxon>
        <taxon>Lophotrochozoa</taxon>
        <taxon>Mollusca</taxon>
        <taxon>Bivalvia</taxon>
        <taxon>Autobranchia</taxon>
        <taxon>Pteriomorphia</taxon>
        <taxon>Pterioida</taxon>
        <taxon>Pterioidea</taxon>
        <taxon>Pteriidae</taxon>
        <taxon>Pinctada</taxon>
    </lineage>
</organism>
<dbReference type="Pfam" id="PF16095">
    <property type="entry name" value="COR-A"/>
    <property type="match status" value="1"/>
</dbReference>
<feature type="region of interest" description="Disordered" evidence="12">
    <location>
        <begin position="1595"/>
        <end position="1644"/>
    </location>
</feature>
<dbReference type="Pfam" id="PF08477">
    <property type="entry name" value="Roc"/>
    <property type="match status" value="1"/>
</dbReference>
<dbReference type="Gene3D" id="3.40.50.10140">
    <property type="entry name" value="Toll/interleukin-1 receptor homology (TIR) domain"/>
    <property type="match status" value="1"/>
</dbReference>
<keyword evidence="3" id="KW-0723">Serine/threonine-protein kinase</keyword>
<comment type="similarity">
    <text evidence="1">Belongs to the Toll-like receptor family.</text>
</comment>
<dbReference type="InterPro" id="IPR036388">
    <property type="entry name" value="WH-like_DNA-bd_sf"/>
</dbReference>
<reference evidence="16" key="1">
    <citation type="submission" date="2019-08" db="EMBL/GenBank/DDBJ databases">
        <title>The improved chromosome-level genome for the pearl oyster Pinctada fucata martensii using PacBio sequencing and Hi-C.</title>
        <authorList>
            <person name="Zheng Z."/>
        </authorList>
    </citation>
    <scope>NUCLEOTIDE SEQUENCE</scope>
    <source>
        <strain evidence="16">ZZ-2019</strain>
        <tissue evidence="16">Adductor muscle</tissue>
    </source>
</reference>
<dbReference type="Gene3D" id="3.30.70.1390">
    <property type="entry name" value="ROC domain from the Parkinson's disease-associated leucine-rich repeat kinase 2"/>
    <property type="match status" value="1"/>
</dbReference>
<dbReference type="GO" id="GO:0005524">
    <property type="term" value="F:ATP binding"/>
    <property type="evidence" value="ECO:0007669"/>
    <property type="project" value="UniProtKB-KW"/>
</dbReference>
<feature type="region of interest" description="Disordered" evidence="12">
    <location>
        <begin position="1433"/>
        <end position="1462"/>
    </location>
</feature>
<dbReference type="InterPro" id="IPR035897">
    <property type="entry name" value="Toll_tir_struct_dom_sf"/>
</dbReference>
<feature type="domain" description="Roc" evidence="15">
    <location>
        <begin position="557"/>
        <end position="730"/>
    </location>
</feature>
<dbReference type="InterPro" id="IPR057263">
    <property type="entry name" value="COR-B"/>
</dbReference>
<dbReference type="InterPro" id="IPR000157">
    <property type="entry name" value="TIR_dom"/>
</dbReference>
<dbReference type="GO" id="GO:0005509">
    <property type="term" value="F:calcium ion binding"/>
    <property type="evidence" value="ECO:0007669"/>
    <property type="project" value="InterPro"/>
</dbReference>
<evidence type="ECO:0000313" key="16">
    <source>
        <dbReference type="EMBL" id="KAK3098126.1"/>
    </source>
</evidence>
<dbReference type="Gene3D" id="3.40.50.300">
    <property type="entry name" value="P-loop containing nucleotide triphosphate hydrolases"/>
    <property type="match status" value="1"/>
</dbReference>
<evidence type="ECO:0000256" key="1">
    <source>
        <dbReference type="ARBA" id="ARBA00009634"/>
    </source>
</evidence>
<dbReference type="SUPFAM" id="SSF52058">
    <property type="entry name" value="L domain-like"/>
    <property type="match status" value="1"/>
</dbReference>
<evidence type="ECO:0000256" key="2">
    <source>
        <dbReference type="ARBA" id="ARBA00012513"/>
    </source>
</evidence>
<evidence type="ECO:0000313" key="17">
    <source>
        <dbReference type="Proteomes" id="UP001186944"/>
    </source>
</evidence>
<evidence type="ECO:0000256" key="7">
    <source>
        <dbReference type="ARBA" id="ARBA00022777"/>
    </source>
</evidence>
<dbReference type="PANTHER" id="PTHR47508:SF1">
    <property type="entry name" value="NON-SPECIFIC SERINE_THREONINE PROTEIN KINASE"/>
    <property type="match status" value="1"/>
</dbReference>
<dbReference type="PROSITE" id="PS50104">
    <property type="entry name" value="TIR"/>
    <property type="match status" value="1"/>
</dbReference>
<evidence type="ECO:0000256" key="6">
    <source>
        <dbReference type="ARBA" id="ARBA00022741"/>
    </source>
</evidence>
<dbReference type="SUPFAM" id="SSF52540">
    <property type="entry name" value="P-loop containing nucleoside triphosphate hydrolases"/>
    <property type="match status" value="1"/>
</dbReference>
<sequence>MILRSCVVNPAVIQFFLDNSKFFVLLPRDLTINDLRHPSLTKLSQNKNINVHMLCPGLRSEILHFVNSAGIELEQFYPNFDCMESWPTFLFMCYLGLILQDASINFTLKPFFFFDMLPQTIDKIMPSVSDTLKKDELQLIERGLQRVFYLYLLWLGLIQNVQKMSIAETSKVSDSIQKFYVDLANNSDALKQIQHNFHGFDGSSPMRCMGHHLSINLPQDTSESTLDQYKDYLQFLQKIDFHKHGMKELSGNFFSKFTRAEDLNLSENQLQKIPADINMASFLTHLNISKNEITSLPNEIAELKDTLLTLDISHNPLGDLPACVLKLTSLTQLHATNIGKVSSLRGIKYMKDLEVLCIGYNILESIPDELKDLPLVELDISGVPWFPNLISERINPTMSRFKSIVDQYIAFKQLPAGKLEEIFKSVDKDSNGTLENEELVMVNNIIMDMFPRFGKDQMVNPETGGMPKVVYQMTTLQKLTVEFHCLMEITDHIKHLIKLTAINFSNTTIQSLSPQAGQLNLREIHLQHCPSLKTPPKEVVRRGFNAVYGYLKRLSQGATSCRRTKLMMVGLGGAGKTSLVESLMSSYGTADLDYEEAITDGIDICQWNVPVKGEESIQFSVWDFAGQTVYYNTHQFFLSNRAVYMLVWNIRLGYEHAGLDFWLSSIACHAPKAPILIIGTHCDKVTKSSLPQQELKKAFPQIRDFYFVSSYTGEGISNLQNVLKTVALEQKYMGEKVPEAWLELERKIMKYREGPKKVDLLPWTEVEEEADTCGILDPVEMIQAIEFLHDLGSVIFFNTEFLRGYVVIYPQWIVDVMACIVTVHVGPIKEGKLLHKDMGVVWKKYPKNLHPWLLRLTEEFDLTFPLKDEEANLVPCLLPDTDTSYDWPTVKTDKGEKETKMIYTFKYLPAGLFNRAQVRLHGYSEGGKIWKKGMYLKKNNHIAVILQNSKSEVLARAQGYKPENILYLIHEVFEALIEESYAGVKYDFRIPCIECQNMNLTEPSMFAASRVYRAVELGAPFIQCDNMFHTLSIPELQALMPPDKSTDFDNHLRRSIQELQDINEDININVCFVFHSKNVPTTTEEKKDMVDPFQIMTDLRAHGFLVSFCDTPDTADLGTLTLSFKAAKVVIIGISDEFAADPQCKRLFIFVKETLRMPFLLVVLGNGKEWMKSDLALNISSEVYVKMNDIKRYDAKIKEMYEAIPRKLEANTEGEEIPRCFISYCWANSKSEVDKPGSRLKEGAVGWGDPRKLKHFLSKGGVSCWLDVERVGGKGLFEDIADGLRKAKIIVACVSDEYADSANCKMEFRFAACQLKIPIIIVVVGTGYTWERTEIGMLAVGNKYPKVNLQYENSSGLLDIMKMVQEKMPQESETKKGKSLEEQKEASFQEVLEITQRQFLRQCIQFADSMNVAHYPRLVVVDILHDKPLTKKLSTTEKREEENSECPTEQAEEPVVEDTPLESGGKKNKMCFRLLCEHEEGWHEVDTTIPFPSLTTEDEDEWLQGIAPYAARVLAVLKYTNLPLLCINTPQGKQLQQKYESVLTDGQEKNADFKDAYTKARETVMEQDKDRTCGGLRRCHLLNGKVRWLCEKHSQETGSKTERKYHSELSVKSKEGVSTPHITKRESQLANKNASAAKSPDPVQVQPQVFQMRQMQGVAKKNSHGQMKRQTSQACSVM</sequence>
<proteinExistence type="inferred from homology"/>
<evidence type="ECO:0000256" key="8">
    <source>
        <dbReference type="ARBA" id="ARBA00022840"/>
    </source>
</evidence>
<dbReference type="PROSITE" id="PS51424">
    <property type="entry name" value="ROC"/>
    <property type="match status" value="1"/>
</dbReference>
<evidence type="ECO:0000256" key="3">
    <source>
        <dbReference type="ARBA" id="ARBA00022527"/>
    </source>
</evidence>
<dbReference type="PANTHER" id="PTHR47508">
    <property type="entry name" value="SAM DOMAIN-CONTAINING PROTEIN-RELATED"/>
    <property type="match status" value="1"/>
</dbReference>
<gene>
    <name evidence="16" type="ORF">FSP39_016400</name>
</gene>
<protein>
    <recommendedName>
        <fullName evidence="2">non-specific serine/threonine protein kinase</fullName>
        <ecNumber evidence="2">2.7.11.1</ecNumber>
    </recommendedName>
</protein>
<dbReference type="GO" id="GO:0007165">
    <property type="term" value="P:signal transduction"/>
    <property type="evidence" value="ECO:0007669"/>
    <property type="project" value="InterPro"/>
</dbReference>
<dbReference type="InterPro" id="IPR027417">
    <property type="entry name" value="P-loop_NTPase"/>
</dbReference>
<name>A0AA88Y5N4_PINIB</name>
<dbReference type="SUPFAM" id="SSF52200">
    <property type="entry name" value="Toll/Interleukin receptor TIR domain"/>
    <property type="match status" value="1"/>
</dbReference>
<keyword evidence="6" id="KW-0547">Nucleotide-binding</keyword>
<keyword evidence="7" id="KW-0418">Kinase</keyword>
<keyword evidence="9" id="KW-0342">GTP-binding</keyword>
<dbReference type="InterPro" id="IPR032171">
    <property type="entry name" value="COR-A"/>
</dbReference>